<gene>
    <name evidence="1" type="ORF">N341_01106</name>
</gene>
<protein>
    <submittedName>
        <fullName evidence="1">Uncharacterized protein</fullName>
    </submittedName>
</protein>
<evidence type="ECO:0000313" key="2">
    <source>
        <dbReference type="Proteomes" id="UP000054190"/>
    </source>
</evidence>
<dbReference type="AlphaFoldDB" id="A0A093EWV1"/>
<dbReference type="PANTHER" id="PTHR33332">
    <property type="entry name" value="REVERSE TRANSCRIPTASE DOMAIN-CONTAINING PROTEIN"/>
    <property type="match status" value="1"/>
</dbReference>
<organism evidence="1 2">
    <name type="scientific">Tyto alba</name>
    <name type="common">Barn owl</name>
    <dbReference type="NCBI Taxonomy" id="56313"/>
    <lineage>
        <taxon>Eukaryota</taxon>
        <taxon>Metazoa</taxon>
        <taxon>Chordata</taxon>
        <taxon>Craniata</taxon>
        <taxon>Vertebrata</taxon>
        <taxon>Euteleostomi</taxon>
        <taxon>Archelosauria</taxon>
        <taxon>Archosauria</taxon>
        <taxon>Dinosauria</taxon>
        <taxon>Saurischia</taxon>
        <taxon>Theropoda</taxon>
        <taxon>Coelurosauria</taxon>
        <taxon>Aves</taxon>
        <taxon>Neognathae</taxon>
        <taxon>Neoaves</taxon>
        <taxon>Telluraves</taxon>
        <taxon>Strigiformes</taxon>
        <taxon>Tytonidae</taxon>
        <taxon>Tyto</taxon>
    </lineage>
</organism>
<proteinExistence type="predicted"/>
<feature type="non-terminal residue" evidence="1">
    <location>
        <position position="237"/>
    </location>
</feature>
<name>A0A093EWV1_TYTAL</name>
<accession>A0A093EWV1</accession>
<evidence type="ECO:0000313" key="1">
    <source>
        <dbReference type="EMBL" id="KFV49792.1"/>
    </source>
</evidence>
<sequence length="237" mass="27500">AHMNLMKFNRTKFKVLHMIWGNPQYQYRLGDEGIESSPAEKDLGVLVDEKQDMSWQCAFTAQKTNHILGCIKGIVASRSREGIFPLYSALKRPHLEYCVQLWGPQHREDIDVLEWVQRKATKVIGGMEHLSNEEGMRELGLFILEKRRLQGDLIVAIKYLKEAHKKDGHKLFSRACCDRTRGNGFKLKEGRFILDVRKKFLIVRVVKHWNTLPREVVGAPSLETIMVWLDRALSYLI</sequence>
<dbReference type="Proteomes" id="UP000054190">
    <property type="component" value="Unassembled WGS sequence"/>
</dbReference>
<keyword evidence="2" id="KW-1185">Reference proteome</keyword>
<feature type="non-terminal residue" evidence="1">
    <location>
        <position position="1"/>
    </location>
</feature>
<dbReference type="EMBL" id="KK383506">
    <property type="protein sequence ID" value="KFV49792.1"/>
    <property type="molecule type" value="Genomic_DNA"/>
</dbReference>
<reference evidence="1 2" key="1">
    <citation type="submission" date="2014-04" db="EMBL/GenBank/DDBJ databases">
        <title>Genome evolution of avian class.</title>
        <authorList>
            <person name="Zhang G."/>
            <person name="Li C."/>
        </authorList>
    </citation>
    <scope>NUCLEOTIDE SEQUENCE [LARGE SCALE GENOMIC DNA]</scope>
    <source>
        <strain evidence="1">BGI_N341</strain>
    </source>
</reference>